<feature type="transmembrane region" description="Helical" evidence="1">
    <location>
        <begin position="23"/>
        <end position="46"/>
    </location>
</feature>
<reference evidence="2" key="1">
    <citation type="journal article" date="2012" name="PLoS ONE">
        <title>Gene sets for utilization of primary and secondary nutrition supplies in the distal gut of endangered iberian lynx.</title>
        <authorList>
            <person name="Alcaide M."/>
            <person name="Messina E."/>
            <person name="Richter M."/>
            <person name="Bargiela R."/>
            <person name="Peplies J."/>
            <person name="Huws S.A."/>
            <person name="Newbold C.J."/>
            <person name="Golyshin P.N."/>
            <person name="Simon M.A."/>
            <person name="Lopez G."/>
            <person name="Yakimov M.M."/>
            <person name="Ferrer M."/>
        </authorList>
    </citation>
    <scope>NUCLEOTIDE SEQUENCE</scope>
</reference>
<keyword evidence="1" id="KW-0812">Transmembrane</keyword>
<keyword evidence="1" id="KW-1133">Transmembrane helix</keyword>
<evidence type="ECO:0000256" key="1">
    <source>
        <dbReference type="SAM" id="Phobius"/>
    </source>
</evidence>
<gene>
    <name evidence="2" type="ORF">EVA_01673</name>
</gene>
<protein>
    <submittedName>
        <fullName evidence="2">Uncharacterized protein</fullName>
    </submittedName>
</protein>
<keyword evidence="1" id="KW-0472">Membrane</keyword>
<dbReference type="AlphaFoldDB" id="J9H2U2"/>
<comment type="caution">
    <text evidence="2">The sequence shown here is derived from an EMBL/GenBank/DDBJ whole genome shotgun (WGS) entry which is preliminary data.</text>
</comment>
<sequence length="762" mass="88987">MHLGASGHKNSQSLRSVVLCGDWFFVFFCRACIGLFLLILSTATFAQQAGESTFMVHPIAAEEVVPDINVDSVLWRTFSYVDRNKLMNNGFTSQVYVQHYLRTKRKGIVMRYLPGALHLERGQHEYFGESLSNYHCLPPAHIEKHDVASFSTMPYVNEPRDCWVGRYSMSVYEPNFFTDRVLSPFNSCNKFFYRYVYRYAYQFGGVRVAHIDIIPRIRNSQLMRGEADIEVESGKVQRFSFNFFYGWLQLKVDGEMGLDGLASLLPRKIAVVSTLNFMGNRLEERYDATATYDFTESDSAVVDSLPRWSADRFDLTESCLMRTDTTRMQRNLDYFDRHRPVRLMPEQRKIYDEAARRCKIRTDSLKATSIVRSRRDIAEDFILDSHTLPLGNKGKVRLPPILTPSMVEWSGNRGLSLRTRFAFEFPMNRHRHLSLGPRVGYNFKQKQVYWRCPLQFFFLPRYNGCFSVEAVGGDHIYNSKQADEVRESLKGISHYDSLVSIFNQYNFHYYRDNRVLAECGFEPIVGLRIKGGLRFHQRRMIHWNRLAEITQLKRTLTGLAPRFHVEWTPGQYYYRENERAVPLYSRWPTFMFDYERSIKSVDSDMGYERIEFDASYKHSLHALRAIYLRLGGGFYTSRSANCFLDYDNFRNNYLTSVSGHDFIGQFQLLDGRWYNESDYYFRLSATYESPMLLFSRVKYLTRVVDKEFLYCHFLNVRSLDIYTELGYGISLPILRLAAFGALAGKGQSSFGFKVAIHLGDFY</sequence>
<name>J9H2U2_9ZZZZ</name>
<evidence type="ECO:0000313" key="2">
    <source>
        <dbReference type="EMBL" id="EJX10218.1"/>
    </source>
</evidence>
<proteinExistence type="predicted"/>
<accession>J9H2U2</accession>
<dbReference type="InterPro" id="IPR043741">
    <property type="entry name" value="DUF5686"/>
</dbReference>
<dbReference type="Pfam" id="PF18939">
    <property type="entry name" value="DUF5686"/>
    <property type="match status" value="1"/>
</dbReference>
<dbReference type="EMBL" id="AMCI01000228">
    <property type="protein sequence ID" value="EJX10218.1"/>
    <property type="molecule type" value="Genomic_DNA"/>
</dbReference>
<organism evidence="2">
    <name type="scientific">gut metagenome</name>
    <dbReference type="NCBI Taxonomy" id="749906"/>
    <lineage>
        <taxon>unclassified sequences</taxon>
        <taxon>metagenomes</taxon>
        <taxon>organismal metagenomes</taxon>
    </lineage>
</organism>